<dbReference type="Pfam" id="PF09527">
    <property type="entry name" value="ATPase_gene1"/>
    <property type="match status" value="1"/>
</dbReference>
<keyword evidence="1" id="KW-0472">Membrane</keyword>
<feature type="transmembrane region" description="Helical" evidence="1">
    <location>
        <begin position="38"/>
        <end position="59"/>
    </location>
</feature>
<accession>A0A1F6C5P4</accession>
<gene>
    <name evidence="2" type="ORF">A3F84_01015</name>
</gene>
<evidence type="ECO:0000313" key="2">
    <source>
        <dbReference type="EMBL" id="OGG44382.1"/>
    </source>
</evidence>
<dbReference type="AlphaFoldDB" id="A0A1F6C5P4"/>
<evidence type="ECO:0008006" key="4">
    <source>
        <dbReference type="Google" id="ProtNLM"/>
    </source>
</evidence>
<sequence length="79" mass="8728">MGRAYRQVGPYLSIGVEFTASILLCLGIGWWIDKRFDTAPVFMLVGAFFGMAVGFYNLYRTVTGMEKRSRKGPDPGGEG</sequence>
<feature type="transmembrane region" description="Helical" evidence="1">
    <location>
        <begin position="12"/>
        <end position="32"/>
    </location>
</feature>
<protein>
    <recommendedName>
        <fullName evidence="4">F0F1 ATP synthase subunit</fullName>
    </recommendedName>
</protein>
<evidence type="ECO:0000256" key="1">
    <source>
        <dbReference type="SAM" id="Phobius"/>
    </source>
</evidence>
<proteinExistence type="predicted"/>
<organism evidence="2 3">
    <name type="scientific">Handelsmanbacteria sp. (strain RIFCSPLOWO2_12_FULL_64_10)</name>
    <dbReference type="NCBI Taxonomy" id="1817868"/>
    <lineage>
        <taxon>Bacteria</taxon>
        <taxon>Candidatus Handelsmaniibacteriota</taxon>
    </lineage>
</organism>
<evidence type="ECO:0000313" key="3">
    <source>
        <dbReference type="Proteomes" id="UP000178606"/>
    </source>
</evidence>
<dbReference type="InterPro" id="IPR032820">
    <property type="entry name" value="ATPase_put"/>
</dbReference>
<dbReference type="Proteomes" id="UP000178606">
    <property type="component" value="Unassembled WGS sequence"/>
</dbReference>
<dbReference type="EMBL" id="MFKF01000405">
    <property type="protein sequence ID" value="OGG44382.1"/>
    <property type="molecule type" value="Genomic_DNA"/>
</dbReference>
<comment type="caution">
    <text evidence="2">The sequence shown here is derived from an EMBL/GenBank/DDBJ whole genome shotgun (WGS) entry which is preliminary data.</text>
</comment>
<reference evidence="2 3" key="1">
    <citation type="journal article" date="2016" name="Nat. Commun.">
        <title>Thousands of microbial genomes shed light on interconnected biogeochemical processes in an aquifer system.</title>
        <authorList>
            <person name="Anantharaman K."/>
            <person name="Brown C.T."/>
            <person name="Hug L.A."/>
            <person name="Sharon I."/>
            <person name="Castelle C.J."/>
            <person name="Probst A.J."/>
            <person name="Thomas B.C."/>
            <person name="Singh A."/>
            <person name="Wilkins M.J."/>
            <person name="Karaoz U."/>
            <person name="Brodie E.L."/>
            <person name="Williams K.H."/>
            <person name="Hubbard S.S."/>
            <person name="Banfield J.F."/>
        </authorList>
    </citation>
    <scope>NUCLEOTIDE SEQUENCE [LARGE SCALE GENOMIC DNA]</scope>
    <source>
        <strain evidence="3">RIFCSPLOWO2_12_FULL_64_10</strain>
    </source>
</reference>
<name>A0A1F6C5P4_HANXR</name>
<keyword evidence="1" id="KW-0812">Transmembrane</keyword>
<keyword evidence="1" id="KW-1133">Transmembrane helix</keyword>